<keyword evidence="1" id="KW-0732">Signal</keyword>
<evidence type="ECO:0000313" key="2">
    <source>
        <dbReference type="EMBL" id="CAD6996277.1"/>
    </source>
</evidence>
<dbReference type="OrthoDB" id="8026672at2759"/>
<name>A0A811UEE7_CERCA</name>
<evidence type="ECO:0000256" key="1">
    <source>
        <dbReference type="SAM" id="SignalP"/>
    </source>
</evidence>
<gene>
    <name evidence="2" type="ORF">CCAP1982_LOCUS4960</name>
</gene>
<organism evidence="2 3">
    <name type="scientific">Ceratitis capitata</name>
    <name type="common">Mediterranean fruit fly</name>
    <name type="synonym">Tephritis capitata</name>
    <dbReference type="NCBI Taxonomy" id="7213"/>
    <lineage>
        <taxon>Eukaryota</taxon>
        <taxon>Metazoa</taxon>
        <taxon>Ecdysozoa</taxon>
        <taxon>Arthropoda</taxon>
        <taxon>Hexapoda</taxon>
        <taxon>Insecta</taxon>
        <taxon>Pterygota</taxon>
        <taxon>Neoptera</taxon>
        <taxon>Endopterygota</taxon>
        <taxon>Diptera</taxon>
        <taxon>Brachycera</taxon>
        <taxon>Muscomorpha</taxon>
        <taxon>Tephritoidea</taxon>
        <taxon>Tephritidae</taxon>
        <taxon>Ceratitis</taxon>
        <taxon>Ceratitis</taxon>
    </lineage>
</organism>
<protein>
    <submittedName>
        <fullName evidence="2">(Mediterranean fruit fly) hypothetical protein</fullName>
    </submittedName>
</protein>
<dbReference type="Proteomes" id="UP000606786">
    <property type="component" value="Unassembled WGS sequence"/>
</dbReference>
<dbReference type="AlphaFoldDB" id="A0A811UEE7"/>
<dbReference type="KEGG" id="ccat:101461000"/>
<reference evidence="2" key="1">
    <citation type="submission" date="2020-11" db="EMBL/GenBank/DDBJ databases">
        <authorList>
            <person name="Whitehead M."/>
        </authorList>
    </citation>
    <scope>NUCLEOTIDE SEQUENCE</scope>
    <source>
        <strain evidence="2">EGII</strain>
    </source>
</reference>
<feature type="signal peptide" evidence="1">
    <location>
        <begin position="1"/>
        <end position="23"/>
    </location>
</feature>
<keyword evidence="3" id="KW-1185">Reference proteome</keyword>
<proteinExistence type="predicted"/>
<feature type="chain" id="PRO_5032680514" evidence="1">
    <location>
        <begin position="24"/>
        <end position="248"/>
    </location>
</feature>
<accession>A0A811UEE7</accession>
<comment type="caution">
    <text evidence="2">The sequence shown here is derived from an EMBL/GenBank/DDBJ whole genome shotgun (WGS) entry which is preliminary data.</text>
</comment>
<dbReference type="EMBL" id="CAJHJT010000001">
    <property type="protein sequence ID" value="CAD6996277.1"/>
    <property type="molecule type" value="Genomic_DNA"/>
</dbReference>
<evidence type="ECO:0000313" key="3">
    <source>
        <dbReference type="Proteomes" id="UP000606786"/>
    </source>
</evidence>
<sequence length="248" mass="28031">MTMLPRLQLLLLAVIITVISKDAKLTTANVLFRFAFDFHVKSGNDSAETHGGVFNKTWIFENNHITVKNNLSPDESVEEELISQTENAPSETSTVGPLRSMADFWAQQRNLNSATDRKLREIVDTLTKMNQEITTVVGRSDFVASKVKLITRYLNILDAAAAEEFSSNLTTTHTKFDYLRKFIKLADKLKEPPAGVEGGERTLDYVLMKMALDKYRIAQLRVEVDEQVTVAEDAWQQYVKSKLVEVDV</sequence>